<dbReference type="PANTHER" id="PTHR30603">
    <property type="entry name" value="RNA POLYMERASE SIGMA FACTOR RPO"/>
    <property type="match status" value="1"/>
</dbReference>
<dbReference type="PANTHER" id="PTHR30603:SF60">
    <property type="entry name" value="RNA POLYMERASE SIGMA FACTOR RPOD"/>
    <property type="match status" value="1"/>
</dbReference>
<sequence>MKEDLPKEFNDLLEVGKEKGYLTYDEINESLPDDMATPEELDDLFQAMANLGVELIDDAGKLSINEEGGENRKSNSNQLQSRPDEMFDISGENKRDESGFEIDLSPSALERTNDPVRMYLKEMGNVPLLTREKEVFLSKKIERGKKITFKALSRFRFLVPEILDMARKLQSAPEDLKGTVDIPEQEDEDSGKTRKLMMELFSKLEDSESEVAAEEVKLSGMKDQKSDGYRHQARIVVRKRIETARMIRLIPFSQKELGHLIEMAARYYNSIMTYEHKLKRIASKMEKPAFQSQRDELEKDRQDAMMALALIEGELGATVERFKLNYSKMRKGEFETEEAKRQLIEANLRLVVSIAKKYTNRGLQFLDLIQEGNIGLMKAVDKFEYRRGYKFSTYATWWIRQAITRAIADQARTIRIPVHMIETINKLIRTSRALVQEIGHEPTPEEIAEKMDMPVSKVRKIMKIAQEPISLETPIGEEEDSHLGDFIEDSKVVSPVEAVISNNLKEQTTDVLESLTAREEKVLRLRFGVGEESEHTLEEVGQKFAVTRERIRQIESKALRKLRHPSRSRKLKAFLEGSRFS</sequence>
<evidence type="ECO:0000256" key="2">
    <source>
        <dbReference type="ARBA" id="ARBA00023015"/>
    </source>
</evidence>
<dbReference type="PRINTS" id="PR00046">
    <property type="entry name" value="SIGMA70FCT"/>
</dbReference>
<dbReference type="InterPro" id="IPR000943">
    <property type="entry name" value="RNA_pol_sigma70"/>
</dbReference>
<evidence type="ECO:0000256" key="3">
    <source>
        <dbReference type="ARBA" id="ARBA00023082"/>
    </source>
</evidence>
<dbReference type="SUPFAM" id="SSF88659">
    <property type="entry name" value="Sigma3 and sigma4 domains of RNA polymerase sigma factors"/>
    <property type="match status" value="2"/>
</dbReference>
<dbReference type="InterPro" id="IPR013324">
    <property type="entry name" value="RNA_pol_sigma_r3/r4-like"/>
</dbReference>
<feature type="region of interest" description="Sigma-70 factor domain-3" evidence="6">
    <location>
        <begin position="422"/>
        <end position="498"/>
    </location>
</feature>
<protein>
    <recommendedName>
        <fullName evidence="6">RNA polymerase sigma factor SigA</fullName>
    </recommendedName>
</protein>
<dbReference type="Gene3D" id="1.10.10.10">
    <property type="entry name" value="Winged helix-like DNA-binding domain superfamily/Winged helix DNA-binding domain"/>
    <property type="match status" value="2"/>
</dbReference>
<evidence type="ECO:0000259" key="9">
    <source>
        <dbReference type="PROSITE" id="PS00716"/>
    </source>
</evidence>
<dbReference type="KEGG" id="scor:J3U87_16590"/>
<dbReference type="GO" id="GO:0003677">
    <property type="term" value="F:DNA binding"/>
    <property type="evidence" value="ECO:0007669"/>
    <property type="project" value="UniProtKB-UniRule"/>
</dbReference>
<accession>A0A8A4U5P1</accession>
<dbReference type="Proteomes" id="UP000663929">
    <property type="component" value="Chromosome"/>
</dbReference>
<dbReference type="SUPFAM" id="SSF88946">
    <property type="entry name" value="Sigma2 domain of RNA polymerase sigma factors"/>
    <property type="match status" value="1"/>
</dbReference>
<evidence type="ECO:0000313" key="10">
    <source>
        <dbReference type="EMBL" id="QTD54065.1"/>
    </source>
</evidence>
<dbReference type="InterPro" id="IPR007630">
    <property type="entry name" value="RNA_pol_sigma70_r4"/>
</dbReference>
<dbReference type="PROSITE" id="PS00715">
    <property type="entry name" value="SIGMA70_1"/>
    <property type="match status" value="1"/>
</dbReference>
<dbReference type="InterPro" id="IPR050239">
    <property type="entry name" value="Sigma-70_RNA_pol_init_factors"/>
</dbReference>
<dbReference type="InterPro" id="IPR014284">
    <property type="entry name" value="RNA_pol_sigma-70_dom"/>
</dbReference>
<keyword evidence="2 6" id="KW-0805">Transcription regulation</keyword>
<dbReference type="InterPro" id="IPR007127">
    <property type="entry name" value="RNA_pol_sigma_70_r1_1"/>
</dbReference>
<dbReference type="Pfam" id="PF00140">
    <property type="entry name" value="Sigma70_r1_2"/>
    <property type="match status" value="1"/>
</dbReference>
<dbReference type="Pfam" id="PF04539">
    <property type="entry name" value="Sigma70_r3"/>
    <property type="match status" value="1"/>
</dbReference>
<reference evidence="10" key="1">
    <citation type="submission" date="2021-03" db="EMBL/GenBank/DDBJ databases">
        <title>Acanthopleuribacteraceae sp. M133.</title>
        <authorList>
            <person name="Wang G."/>
        </authorList>
    </citation>
    <scope>NUCLEOTIDE SEQUENCE</scope>
    <source>
        <strain evidence="10">M133</strain>
    </source>
</reference>
<keyword evidence="11" id="KW-1185">Reference proteome</keyword>
<dbReference type="GO" id="GO:0005737">
    <property type="term" value="C:cytoplasm"/>
    <property type="evidence" value="ECO:0007669"/>
    <property type="project" value="UniProtKB-SubCell"/>
</dbReference>
<feature type="domain" description="RNA polymerase sigma-70" evidence="9">
    <location>
        <begin position="536"/>
        <end position="562"/>
    </location>
</feature>
<comment type="subunit">
    <text evidence="6">Interacts transiently with the RNA polymerase catalytic core.</text>
</comment>
<feature type="DNA-binding region" description="H-T-H motif" evidence="6">
    <location>
        <begin position="537"/>
        <end position="556"/>
    </location>
</feature>
<feature type="region of interest" description="Sigma-70 factor domain-2" evidence="6">
    <location>
        <begin position="343"/>
        <end position="413"/>
    </location>
</feature>
<dbReference type="InterPro" id="IPR036388">
    <property type="entry name" value="WH-like_DNA-bd_sf"/>
</dbReference>
<dbReference type="Gene3D" id="1.10.220.120">
    <property type="entry name" value="Sigma-70 factor, region 1.1"/>
    <property type="match status" value="1"/>
</dbReference>
<proteinExistence type="inferred from homology"/>
<comment type="subcellular location">
    <subcellularLocation>
        <location evidence="6">Cytoplasm</location>
    </subcellularLocation>
</comment>
<dbReference type="GO" id="GO:0006352">
    <property type="term" value="P:DNA-templated transcription initiation"/>
    <property type="evidence" value="ECO:0007669"/>
    <property type="project" value="UniProtKB-UniRule"/>
</dbReference>
<dbReference type="InterPro" id="IPR009042">
    <property type="entry name" value="RNA_pol_sigma70_r1_2"/>
</dbReference>
<evidence type="ECO:0000256" key="6">
    <source>
        <dbReference type="HAMAP-Rule" id="MF_00963"/>
    </source>
</evidence>
<dbReference type="EMBL" id="CP071793">
    <property type="protein sequence ID" value="QTD54065.1"/>
    <property type="molecule type" value="Genomic_DNA"/>
</dbReference>
<dbReference type="CDD" id="cd06171">
    <property type="entry name" value="Sigma70_r4"/>
    <property type="match status" value="1"/>
</dbReference>
<dbReference type="InterPro" id="IPR042189">
    <property type="entry name" value="RNA_pol_sigma_70_r1_1_sf"/>
</dbReference>
<evidence type="ECO:0000256" key="7">
    <source>
        <dbReference type="SAM" id="MobiDB-lite"/>
    </source>
</evidence>
<dbReference type="Pfam" id="PF04542">
    <property type="entry name" value="Sigma70_r2"/>
    <property type="match status" value="1"/>
</dbReference>
<evidence type="ECO:0000256" key="4">
    <source>
        <dbReference type="ARBA" id="ARBA00023125"/>
    </source>
</evidence>
<dbReference type="FunFam" id="1.10.10.10:FF:000004">
    <property type="entry name" value="RNA polymerase sigma factor SigA"/>
    <property type="match status" value="1"/>
</dbReference>
<dbReference type="InterPro" id="IPR028630">
    <property type="entry name" value="Sigma70_RpoD"/>
</dbReference>
<gene>
    <name evidence="10" type="primary">rpoD</name>
    <name evidence="6" type="synonym">sigA</name>
    <name evidence="10" type="ORF">J3U87_16590</name>
</gene>
<dbReference type="FunFam" id="1.10.601.10:FF:000001">
    <property type="entry name" value="RNA polymerase sigma factor SigA"/>
    <property type="match status" value="1"/>
</dbReference>
<dbReference type="NCBIfam" id="TIGR02937">
    <property type="entry name" value="sigma70-ECF"/>
    <property type="match status" value="1"/>
</dbReference>
<evidence type="ECO:0000259" key="8">
    <source>
        <dbReference type="PROSITE" id="PS00715"/>
    </source>
</evidence>
<comment type="function">
    <text evidence="6">Sigma factors are initiation factors that promote the attachment of RNA polymerase to specific initiation sites and are then released. This sigma factor is the primary sigma factor during exponential growth.</text>
</comment>
<dbReference type="FunFam" id="1.10.10.10:FF:000002">
    <property type="entry name" value="RNA polymerase sigma factor SigA"/>
    <property type="match status" value="1"/>
</dbReference>
<dbReference type="Pfam" id="PF03979">
    <property type="entry name" value="Sigma70_r1_1"/>
    <property type="match status" value="1"/>
</dbReference>
<name>A0A8A4U5P1_SULCO</name>
<evidence type="ECO:0000256" key="5">
    <source>
        <dbReference type="ARBA" id="ARBA00023163"/>
    </source>
</evidence>
<dbReference type="InterPro" id="IPR007627">
    <property type="entry name" value="RNA_pol_sigma70_r2"/>
</dbReference>
<feature type="region of interest" description="Sigma-70 factor domain-4" evidence="6">
    <location>
        <begin position="511"/>
        <end position="564"/>
    </location>
</feature>
<dbReference type="InterPro" id="IPR007624">
    <property type="entry name" value="RNA_pol_sigma70_r3"/>
</dbReference>
<keyword evidence="4 6" id="KW-0238">DNA-binding</keyword>
<keyword evidence="5 6" id="KW-0804">Transcription</keyword>
<dbReference type="InterPro" id="IPR013325">
    <property type="entry name" value="RNA_pol_sigma_r2"/>
</dbReference>
<dbReference type="AlphaFoldDB" id="A0A8A4U5P1"/>
<organism evidence="10 11">
    <name type="scientific">Sulfidibacter corallicola</name>
    <dbReference type="NCBI Taxonomy" id="2818388"/>
    <lineage>
        <taxon>Bacteria</taxon>
        <taxon>Pseudomonadati</taxon>
        <taxon>Acidobacteriota</taxon>
        <taxon>Holophagae</taxon>
        <taxon>Acanthopleuribacterales</taxon>
        <taxon>Acanthopleuribacteraceae</taxon>
        <taxon>Sulfidibacter</taxon>
    </lineage>
</organism>
<feature type="domain" description="RNA polymerase sigma-70" evidence="8">
    <location>
        <begin position="367"/>
        <end position="380"/>
    </location>
</feature>
<dbReference type="Pfam" id="PF04545">
    <property type="entry name" value="Sigma70_r4"/>
    <property type="match status" value="1"/>
</dbReference>
<keyword evidence="3 6" id="KW-0731">Sigma factor</keyword>
<evidence type="ECO:0000313" key="11">
    <source>
        <dbReference type="Proteomes" id="UP000663929"/>
    </source>
</evidence>
<dbReference type="Gene3D" id="1.10.601.10">
    <property type="entry name" value="RNA Polymerase Primary Sigma Factor"/>
    <property type="match status" value="1"/>
</dbReference>
<dbReference type="NCBIfam" id="TIGR02393">
    <property type="entry name" value="RpoD_Cterm"/>
    <property type="match status" value="1"/>
</dbReference>
<dbReference type="GO" id="GO:0016987">
    <property type="term" value="F:sigma factor activity"/>
    <property type="evidence" value="ECO:0007669"/>
    <property type="project" value="UniProtKB-UniRule"/>
</dbReference>
<keyword evidence="1 6" id="KW-0963">Cytoplasm</keyword>
<dbReference type="PROSITE" id="PS00716">
    <property type="entry name" value="SIGMA70_2"/>
    <property type="match status" value="1"/>
</dbReference>
<comment type="similarity">
    <text evidence="6">Belongs to the sigma-70 factor family. RpoD/SigA subfamily.</text>
</comment>
<evidence type="ECO:0000256" key="1">
    <source>
        <dbReference type="ARBA" id="ARBA00022490"/>
    </source>
</evidence>
<dbReference type="NCBIfam" id="NF004208">
    <property type="entry name" value="PRK05658.1"/>
    <property type="match status" value="1"/>
</dbReference>
<feature type="region of interest" description="Disordered" evidence="7">
    <location>
        <begin position="64"/>
        <end position="107"/>
    </location>
</feature>
<feature type="short sequence motif" description="Interaction with polymerase core subunit RpoC" evidence="6">
    <location>
        <begin position="367"/>
        <end position="370"/>
    </location>
</feature>
<dbReference type="HAMAP" id="MF_00963">
    <property type="entry name" value="Sigma70_RpoD_SigA"/>
    <property type="match status" value="1"/>
</dbReference>
<dbReference type="InterPro" id="IPR012760">
    <property type="entry name" value="RNA_pol_sigma_RpoD_C"/>
</dbReference>